<evidence type="ECO:0000256" key="4">
    <source>
        <dbReference type="ARBA" id="ARBA00023125"/>
    </source>
</evidence>
<feature type="signal peptide" evidence="7">
    <location>
        <begin position="1"/>
        <end position="31"/>
    </location>
</feature>
<evidence type="ECO:0000256" key="1">
    <source>
        <dbReference type="ARBA" id="ARBA00022723"/>
    </source>
</evidence>
<evidence type="ECO:0000313" key="9">
    <source>
        <dbReference type="Proteomes" id="UP000249363"/>
    </source>
</evidence>
<keyword evidence="2" id="KW-0862">Zinc</keyword>
<dbReference type="PANTHER" id="PTHR36206">
    <property type="entry name" value="ASPERCRYPTIN BIOSYNTHESIS CLUSTER-SPECIFIC TRANSCRIPTION REGULATOR ATNN-RELATED"/>
    <property type="match status" value="1"/>
</dbReference>
<keyword evidence="4" id="KW-0238">DNA-binding</keyword>
<dbReference type="InterPro" id="IPR052360">
    <property type="entry name" value="Transcr_Regulatory_Proteins"/>
</dbReference>
<gene>
    <name evidence="8" type="ORF">BHQ10_000686</name>
</gene>
<dbReference type="AlphaFoldDB" id="A0A364KM97"/>
<keyword evidence="6" id="KW-0539">Nucleus</keyword>
<sequence>MILVDAMQKHDVLLETLFACLLLIVCEVLRGSDVAAQYHLDGAIRLICMPSVAKSQLFLANNNSNSNRSALSPFGLLKEVSLIFQQLDLQAAAFSGPRVPINPEDIGSITQYTKINHQGAQIAGKDVKSKSTIKELRQSLQSIQAKISRFVDSKKVRECKYRPRLKQPQKQKDELNAAQAMQENLHEQLEHWKTNLDTISPSPKEGLNSIKQCATIVMLLSYLTSYVLLSTSLSPDETAYDSHSATFARIIELSEIFSQQHLAQDTPLFFTFFRIDMKVVYPLYITALKCRDRTMRYRAVRLLSMCGREGVWDGRMMASIARSVITCEEEFAAKLASTSETDDMAIDSIPERARIHGVGIVEMDRERGDVKLICSKKTGMMAVDNQIGWEKVRLHSKF</sequence>
<keyword evidence="3" id="KW-0805">Transcription regulation</keyword>
<keyword evidence="9" id="KW-1185">Reference proteome</keyword>
<dbReference type="OrthoDB" id="2593732at2759"/>
<dbReference type="PANTHER" id="PTHR36206:SF12">
    <property type="entry name" value="ASPERCRYPTIN BIOSYNTHESIS CLUSTER-SPECIFIC TRANSCRIPTION REGULATOR ATNN-RELATED"/>
    <property type="match status" value="1"/>
</dbReference>
<evidence type="ECO:0000256" key="2">
    <source>
        <dbReference type="ARBA" id="ARBA00022833"/>
    </source>
</evidence>
<accession>A0A364KM97</accession>
<dbReference type="RefSeq" id="XP_040729191.1">
    <property type="nucleotide sequence ID" value="XM_040879492.1"/>
</dbReference>
<dbReference type="EMBL" id="MIKG01000001">
    <property type="protein sequence ID" value="RAO64674.1"/>
    <property type="molecule type" value="Genomic_DNA"/>
</dbReference>
<reference evidence="8 9" key="1">
    <citation type="journal article" date="2017" name="Biotechnol. Biofuels">
        <title>Differential beta-glucosidase expression as a function of carbon source availability in Talaromyces amestolkiae: a genomic and proteomic approach.</title>
        <authorList>
            <person name="de Eugenio L.I."/>
            <person name="Mendez-Liter J.A."/>
            <person name="Nieto-Dominguez M."/>
            <person name="Alonso L."/>
            <person name="Gil-Munoz J."/>
            <person name="Barriuso J."/>
            <person name="Prieto A."/>
            <person name="Martinez M.J."/>
        </authorList>
    </citation>
    <scope>NUCLEOTIDE SEQUENCE [LARGE SCALE GENOMIC DNA]</scope>
    <source>
        <strain evidence="8 9">CIB</strain>
    </source>
</reference>
<feature type="chain" id="PRO_5017000320" evidence="7">
    <location>
        <begin position="32"/>
        <end position="398"/>
    </location>
</feature>
<dbReference type="GO" id="GO:0003677">
    <property type="term" value="F:DNA binding"/>
    <property type="evidence" value="ECO:0007669"/>
    <property type="project" value="UniProtKB-KW"/>
</dbReference>
<keyword evidence="5" id="KW-0804">Transcription</keyword>
<organism evidence="8 9">
    <name type="scientific">Talaromyces amestolkiae</name>
    <dbReference type="NCBI Taxonomy" id="1196081"/>
    <lineage>
        <taxon>Eukaryota</taxon>
        <taxon>Fungi</taxon>
        <taxon>Dikarya</taxon>
        <taxon>Ascomycota</taxon>
        <taxon>Pezizomycotina</taxon>
        <taxon>Eurotiomycetes</taxon>
        <taxon>Eurotiomycetidae</taxon>
        <taxon>Eurotiales</taxon>
        <taxon>Trichocomaceae</taxon>
        <taxon>Talaromyces</taxon>
        <taxon>Talaromyces sect. Talaromyces</taxon>
    </lineage>
</organism>
<keyword evidence="7" id="KW-0732">Signal</keyword>
<dbReference type="GO" id="GO:0046872">
    <property type="term" value="F:metal ion binding"/>
    <property type="evidence" value="ECO:0007669"/>
    <property type="project" value="UniProtKB-KW"/>
</dbReference>
<name>A0A364KM97_TALAM</name>
<dbReference type="Proteomes" id="UP000249363">
    <property type="component" value="Unassembled WGS sequence"/>
</dbReference>
<comment type="caution">
    <text evidence="8">The sequence shown here is derived from an EMBL/GenBank/DDBJ whole genome shotgun (WGS) entry which is preliminary data.</text>
</comment>
<evidence type="ECO:0000256" key="7">
    <source>
        <dbReference type="SAM" id="SignalP"/>
    </source>
</evidence>
<protein>
    <submittedName>
        <fullName evidence="8">Uncharacterized protein</fullName>
    </submittedName>
</protein>
<evidence type="ECO:0000256" key="5">
    <source>
        <dbReference type="ARBA" id="ARBA00023163"/>
    </source>
</evidence>
<dbReference type="GeneID" id="63789903"/>
<evidence type="ECO:0000313" key="8">
    <source>
        <dbReference type="EMBL" id="RAO64674.1"/>
    </source>
</evidence>
<evidence type="ECO:0000256" key="6">
    <source>
        <dbReference type="ARBA" id="ARBA00023242"/>
    </source>
</evidence>
<keyword evidence="1" id="KW-0479">Metal-binding</keyword>
<proteinExistence type="predicted"/>
<dbReference type="STRING" id="1196081.A0A364KM97"/>
<evidence type="ECO:0000256" key="3">
    <source>
        <dbReference type="ARBA" id="ARBA00023015"/>
    </source>
</evidence>